<feature type="region of interest" description="Disordered" evidence="2">
    <location>
        <begin position="1176"/>
        <end position="1365"/>
    </location>
</feature>
<dbReference type="InterPro" id="IPR007084">
    <property type="entry name" value="BRICHOS_dom"/>
</dbReference>
<feature type="region of interest" description="Disordered" evidence="2">
    <location>
        <begin position="247"/>
        <end position="332"/>
    </location>
</feature>
<feature type="compositionally biased region" description="Basic and acidic residues" evidence="2">
    <location>
        <begin position="1302"/>
        <end position="1315"/>
    </location>
</feature>
<feature type="compositionally biased region" description="Polar residues" evidence="2">
    <location>
        <begin position="1345"/>
        <end position="1360"/>
    </location>
</feature>
<evidence type="ECO:0000313" key="6">
    <source>
        <dbReference type="Proteomes" id="UP001627154"/>
    </source>
</evidence>
<feature type="compositionally biased region" description="Low complexity" evidence="2">
    <location>
        <begin position="275"/>
        <end position="307"/>
    </location>
</feature>
<feature type="compositionally biased region" description="Basic and acidic residues" evidence="2">
    <location>
        <begin position="1130"/>
        <end position="1141"/>
    </location>
</feature>
<feature type="compositionally biased region" description="Polar residues" evidence="2">
    <location>
        <begin position="308"/>
        <end position="328"/>
    </location>
</feature>
<keyword evidence="3" id="KW-0732">Signal</keyword>
<keyword evidence="6" id="KW-1185">Reference proteome</keyword>
<organism evidence="5 6">
    <name type="scientific">Trichogramma kaykai</name>
    <dbReference type="NCBI Taxonomy" id="54128"/>
    <lineage>
        <taxon>Eukaryota</taxon>
        <taxon>Metazoa</taxon>
        <taxon>Ecdysozoa</taxon>
        <taxon>Arthropoda</taxon>
        <taxon>Hexapoda</taxon>
        <taxon>Insecta</taxon>
        <taxon>Pterygota</taxon>
        <taxon>Neoptera</taxon>
        <taxon>Endopterygota</taxon>
        <taxon>Hymenoptera</taxon>
        <taxon>Apocrita</taxon>
        <taxon>Proctotrupomorpha</taxon>
        <taxon>Chalcidoidea</taxon>
        <taxon>Trichogrammatidae</taxon>
        <taxon>Trichogramma</taxon>
    </lineage>
</organism>
<feature type="chain" id="PRO_5044862713" description="BRICHOS domain-containing protein" evidence="3">
    <location>
        <begin position="25"/>
        <end position="1462"/>
    </location>
</feature>
<feature type="domain" description="BRICHOS" evidence="4">
    <location>
        <begin position="50"/>
        <end position="136"/>
    </location>
</feature>
<feature type="compositionally biased region" description="Gly residues" evidence="2">
    <location>
        <begin position="264"/>
        <end position="274"/>
    </location>
</feature>
<gene>
    <name evidence="5" type="ORF">TKK_012194</name>
</gene>
<feature type="compositionally biased region" description="Basic and acidic residues" evidence="2">
    <location>
        <begin position="1331"/>
        <end position="1344"/>
    </location>
</feature>
<feature type="signal peptide" evidence="3">
    <location>
        <begin position="1"/>
        <end position="24"/>
    </location>
</feature>
<protein>
    <recommendedName>
        <fullName evidence="4">BRICHOS domain-containing protein</fullName>
    </recommendedName>
</protein>
<reference evidence="5 6" key="1">
    <citation type="journal article" date="2024" name="bioRxiv">
        <title>A reference genome for Trichogramma kaykai: A tiny desert-dwelling parasitoid wasp with competing sex-ratio distorters.</title>
        <authorList>
            <person name="Culotta J."/>
            <person name="Lindsey A.R."/>
        </authorList>
    </citation>
    <scope>NUCLEOTIDE SEQUENCE [LARGE SCALE GENOMIC DNA]</scope>
    <source>
        <strain evidence="5 6">KSX58</strain>
    </source>
</reference>
<feature type="region of interest" description="Disordered" evidence="2">
    <location>
        <begin position="740"/>
        <end position="783"/>
    </location>
</feature>
<dbReference type="Proteomes" id="UP001627154">
    <property type="component" value="Unassembled WGS sequence"/>
</dbReference>
<feature type="compositionally biased region" description="Low complexity" evidence="2">
    <location>
        <begin position="1176"/>
        <end position="1186"/>
    </location>
</feature>
<evidence type="ECO:0000256" key="2">
    <source>
        <dbReference type="SAM" id="MobiDB-lite"/>
    </source>
</evidence>
<evidence type="ECO:0000313" key="5">
    <source>
        <dbReference type="EMBL" id="KAL3393313.1"/>
    </source>
</evidence>
<comment type="caution">
    <text evidence="5">The sequence shown here is derived from an EMBL/GenBank/DDBJ whole genome shotgun (WGS) entry which is preliminary data.</text>
</comment>
<dbReference type="PROSITE" id="PS50869">
    <property type="entry name" value="BRICHOS"/>
    <property type="match status" value="1"/>
</dbReference>
<dbReference type="EMBL" id="JBJJXI010000098">
    <property type="protein sequence ID" value="KAL3393313.1"/>
    <property type="molecule type" value="Genomic_DNA"/>
</dbReference>
<feature type="compositionally biased region" description="Basic and acidic residues" evidence="2">
    <location>
        <begin position="1199"/>
        <end position="1224"/>
    </location>
</feature>
<accession>A0ABD2WJX4</accession>
<proteinExistence type="predicted"/>
<sequence length="1462" mass="149995">MRLVALGLLLLLLVLACCSTHGQAQRYHEKTRFDRSVSSDQLQRKHNRYLEINKKQRTITDPATQFTAYKDSHLNVCYLEKLQANELDDAKLWIDIIRGHKKVLFATNRPLKKIEAWHLAGQKIVDFCKGTSMFLLQESMPTRHEDPAFNQILEEKITIVKKAPHDERVKREAKARFRGQTQTQYMNLGGDGQNEGRAEAEATLQSSHAVVTGSSGMGQAQSMSSGSDGCEGCLGVSGTYQGFPTGPAGTVTGGNQQTVSQGKVDGGAGTGVGSVPGTYPGSTGINQGGQTNQGVGTTVSTGSQPGTDSNANRPGVQIQGQPGSQVPGNQPGLYYPQNIYPNILLPGQNQGVNSYVPGTIPGTQVVNGQQPGTTVMYPGTQIVGYPSTRTGGNVGQQLPNGMLYPPTQQVVGGNTQVPTVTRVIGQQPGTQIGNTGQLTYGTWPYSGFQPAGGGVAQYPAGVNYPNTQITGGTRVQGYPGAQTAGGGTPMTMYPQVIGGGSQKPGFVGNVGYPGMQQPVQQPTGVFTYPPGTQFVQGGSNIPQQNVIGTSPGGATNIAPGYQTGGSQITGTSYPGSYPGIQQSNRPIPQMPAGNYPVSQPGTQISGGVSVGQYPTYGYPVYQTPYGATGTGRTTTGTNAVTNTIGGTGSQFGNDQKPVMRGDIPGTSIYTDGSSTTGGDVPVIVPGNMFPSSNTGSQPSGGYYPGTTGTTGGTILVPSQGTGNIYTGTAGTVGGTVVSPGSGTVQIPSQGSGTGSYYPGTTGTSGGTVLRPGQVPGTGNIYPGTTGTVGGTVMMPGQAPGNMYPGTTGTVGGTILMPGQLPGNMYPGTTGTVGGTVLMPGQMPGNVYPGTTGTVGGTVLMPGQVPGGMYPGTTGTIGGTVYIPGQGSNTGTINTGITGTVGGTVYIPGQVPGSGNVGQTLVPGGYPGITGTVGGTVVTPGGGTALQPGQVTTTGGVVPGTSGTVTGTTGQGTVQQGSGAGIDDDGDSQAISSVKQGPGGTTASASAEGRHGSGSAKSQVSGTYNGGGSFSAQAGTSDDHKSAQTQISGGKEGAKSSAQGSGGLGKSQVQVELDSESGSTSTNAQSSGLNHGTNSQVQASSKGGMADAQANGEGQTSSQAQIGFQPYNNNKNEKPERRDKPFKGGGTASAQSGAYRGQSQSQLQGSFQYGITYTGAAQANSGSGSASLRKPFNFSTPDPDLFKPYKLEDNQDGKKSAEAPKEKMRASGTKQQTVISINARKNNNKNAPNYETSNEDDFEEEYEDEGSYSDFVSITPKPRVSSTSARPTSESKHTMHVITDGEYDVKIRRTSGKESNKTATTARGAAPTGRIKSSEATKNITEKLKPTNNRTQESSRASSDTKSLRTERIGGIYKMKAAPGSVADDLGKEEAAPKASYVSVTNSVAGKIDDKDADKKYEHRYYTKSSTCGYFSFSCNVVYGDHGARKICKPKLPTYEDGTPKCT</sequence>
<feature type="region of interest" description="Disordered" evidence="2">
    <location>
        <begin position="939"/>
        <end position="1161"/>
    </location>
</feature>
<feature type="compositionally biased region" description="Low complexity" evidence="2">
    <location>
        <begin position="1317"/>
        <end position="1329"/>
    </location>
</feature>
<evidence type="ECO:0000256" key="1">
    <source>
        <dbReference type="ARBA" id="ARBA00023157"/>
    </source>
</evidence>
<evidence type="ECO:0000256" key="3">
    <source>
        <dbReference type="SAM" id="SignalP"/>
    </source>
</evidence>
<feature type="compositionally biased region" description="Acidic residues" evidence="2">
    <location>
        <begin position="1252"/>
        <end position="1266"/>
    </location>
</feature>
<evidence type="ECO:0000259" key="4">
    <source>
        <dbReference type="PROSITE" id="PS50869"/>
    </source>
</evidence>
<feature type="compositionally biased region" description="Polar residues" evidence="2">
    <location>
        <begin position="1075"/>
        <end position="1100"/>
    </location>
</feature>
<name>A0ABD2WJX4_9HYME</name>
<feature type="compositionally biased region" description="Low complexity" evidence="2">
    <location>
        <begin position="740"/>
        <end position="761"/>
    </location>
</feature>
<feature type="compositionally biased region" description="Polar residues" evidence="2">
    <location>
        <begin position="1111"/>
        <end position="1129"/>
    </location>
</feature>
<feature type="compositionally biased region" description="Low complexity" evidence="2">
    <location>
        <begin position="946"/>
        <end position="976"/>
    </location>
</feature>
<keyword evidence="1" id="KW-1015">Disulfide bond</keyword>
<dbReference type="PROSITE" id="PS51257">
    <property type="entry name" value="PROKAR_LIPOPROTEIN"/>
    <property type="match status" value="1"/>
</dbReference>
<feature type="compositionally biased region" description="Low complexity" evidence="2">
    <location>
        <begin position="1237"/>
        <end position="1251"/>
    </location>
</feature>